<protein>
    <submittedName>
        <fullName evidence="2">Amino acid kinase family protein</fullName>
    </submittedName>
</protein>
<reference evidence="2 3" key="1">
    <citation type="submission" date="2018-02" db="EMBL/GenBank/DDBJ databases">
        <title>Subsurface microbial communities from deep shales in Ohio and West Virginia, USA.</title>
        <authorList>
            <person name="Wrighton K."/>
        </authorList>
    </citation>
    <scope>NUCLEOTIDE SEQUENCE [LARGE SCALE GENOMIC DNA]</scope>
    <source>
        <strain evidence="2 3">OWC-DMM</strain>
    </source>
</reference>
<keyword evidence="2" id="KW-0418">Kinase</keyword>
<evidence type="ECO:0000313" key="2">
    <source>
        <dbReference type="EMBL" id="PPK75303.1"/>
    </source>
</evidence>
<proteinExistence type="predicted"/>
<dbReference type="InterPro" id="IPR001048">
    <property type="entry name" value="Asp/Glu/Uridylate_kinase"/>
</dbReference>
<dbReference type="GO" id="GO:0016301">
    <property type="term" value="F:kinase activity"/>
    <property type="evidence" value="ECO:0007669"/>
    <property type="project" value="UniProtKB-KW"/>
</dbReference>
<evidence type="ECO:0000259" key="1">
    <source>
        <dbReference type="Pfam" id="PF00696"/>
    </source>
</evidence>
<organism evidence="2 3">
    <name type="scientific">Methylobacter tundripaludum</name>
    <dbReference type="NCBI Taxonomy" id="173365"/>
    <lineage>
        <taxon>Bacteria</taxon>
        <taxon>Pseudomonadati</taxon>
        <taxon>Pseudomonadota</taxon>
        <taxon>Gammaproteobacteria</taxon>
        <taxon>Methylococcales</taxon>
        <taxon>Methylococcaceae</taxon>
        <taxon>Methylobacter</taxon>
    </lineage>
</organism>
<gene>
    <name evidence="2" type="ORF">B0F87_106151</name>
</gene>
<sequence>MSNLTATDGIIIIKLGGSLSRSDTLVNCLNAVEKNYQGRAVVIVPGGGAFADQVRLAQQQWQFDDTTAHHMALLAMQQMALMFKGLKPDFAIADTVLAIQDQLDRKKTVIWSPDIIELDNAGIEASWDITSDSLAAWLAKTVLATELILIKSAAIDAELSLHQLAEQNIVDKAFCDFVTQAAFKTQVINAQSWVDSLAMLVT</sequence>
<dbReference type="AlphaFoldDB" id="A0A2S6HD33"/>
<dbReference type="Proteomes" id="UP000240010">
    <property type="component" value="Unassembled WGS sequence"/>
</dbReference>
<keyword evidence="2" id="KW-0808">Transferase</keyword>
<feature type="domain" description="Aspartate/glutamate/uridylate kinase" evidence="1">
    <location>
        <begin position="10"/>
        <end position="152"/>
    </location>
</feature>
<name>A0A2S6HD33_9GAMM</name>
<evidence type="ECO:0000313" key="3">
    <source>
        <dbReference type="Proteomes" id="UP000240010"/>
    </source>
</evidence>
<dbReference type="EMBL" id="PTIZ01000006">
    <property type="protein sequence ID" value="PPK75303.1"/>
    <property type="molecule type" value="Genomic_DNA"/>
</dbReference>
<dbReference type="InterPro" id="IPR036393">
    <property type="entry name" value="AceGlu_kinase-like_sf"/>
</dbReference>
<dbReference type="Gene3D" id="3.40.1160.10">
    <property type="entry name" value="Acetylglutamate kinase-like"/>
    <property type="match status" value="1"/>
</dbReference>
<dbReference type="SUPFAM" id="SSF53633">
    <property type="entry name" value="Carbamate kinase-like"/>
    <property type="match status" value="1"/>
</dbReference>
<accession>A0A2S6HD33</accession>
<dbReference type="Pfam" id="PF00696">
    <property type="entry name" value="AA_kinase"/>
    <property type="match status" value="1"/>
</dbReference>
<dbReference type="RefSeq" id="WP_104429160.1">
    <property type="nucleotide sequence ID" value="NZ_PTIZ01000006.1"/>
</dbReference>
<comment type="caution">
    <text evidence="2">The sequence shown here is derived from an EMBL/GenBank/DDBJ whole genome shotgun (WGS) entry which is preliminary data.</text>
</comment>